<evidence type="ECO:0000313" key="1">
    <source>
        <dbReference type="EMBL" id="KAJ1679707.1"/>
    </source>
</evidence>
<dbReference type="Proteomes" id="UP001145114">
    <property type="component" value="Unassembled WGS sequence"/>
</dbReference>
<gene>
    <name evidence="1" type="primary">SMF1</name>
    <name evidence="1" type="ORF">EV182_001494</name>
</gene>
<dbReference type="EMBL" id="JAMZIH010000221">
    <property type="protein sequence ID" value="KAJ1679707.1"/>
    <property type="molecule type" value="Genomic_DNA"/>
</dbReference>
<keyword evidence="2" id="KW-1185">Reference proteome</keyword>
<reference evidence="1" key="1">
    <citation type="submission" date="2022-06" db="EMBL/GenBank/DDBJ databases">
        <title>Phylogenomic reconstructions and comparative analyses of Kickxellomycotina fungi.</title>
        <authorList>
            <person name="Reynolds N.K."/>
            <person name="Stajich J.E."/>
            <person name="Barry K."/>
            <person name="Grigoriev I.V."/>
            <person name="Crous P."/>
            <person name="Smith M.E."/>
        </authorList>
    </citation>
    <scope>NUCLEOTIDE SEQUENCE</scope>
    <source>
        <strain evidence="1">RSA 2271</strain>
    </source>
</reference>
<evidence type="ECO:0000313" key="2">
    <source>
        <dbReference type="Proteomes" id="UP001145114"/>
    </source>
</evidence>
<sequence>MSSFVPTNPKPFLQELAGKPVFIKLKWGYGYRGSLESIDSYMNIKLVNVSEEKDGVPSEPLPGELLIRCNNVLYIQEVKSE</sequence>
<proteinExistence type="predicted"/>
<accession>A0ACC1HWV1</accession>
<protein>
    <submittedName>
        <fullName evidence="1">Manganese transporter smf1</fullName>
    </submittedName>
</protein>
<comment type="caution">
    <text evidence="1">The sequence shown here is derived from an EMBL/GenBank/DDBJ whole genome shotgun (WGS) entry which is preliminary data.</text>
</comment>
<organism evidence="1 2">
    <name type="scientific">Spiromyces aspiralis</name>
    <dbReference type="NCBI Taxonomy" id="68401"/>
    <lineage>
        <taxon>Eukaryota</taxon>
        <taxon>Fungi</taxon>
        <taxon>Fungi incertae sedis</taxon>
        <taxon>Zoopagomycota</taxon>
        <taxon>Kickxellomycotina</taxon>
        <taxon>Kickxellomycetes</taxon>
        <taxon>Kickxellales</taxon>
        <taxon>Kickxellaceae</taxon>
        <taxon>Spiromyces</taxon>
    </lineage>
</organism>
<name>A0ACC1HWV1_9FUNG</name>